<organism evidence="4 5">
    <name type="scientific">Massilia cavernae</name>
    <dbReference type="NCBI Taxonomy" id="2320864"/>
    <lineage>
        <taxon>Bacteria</taxon>
        <taxon>Pseudomonadati</taxon>
        <taxon>Pseudomonadota</taxon>
        <taxon>Betaproteobacteria</taxon>
        <taxon>Burkholderiales</taxon>
        <taxon>Oxalobacteraceae</taxon>
        <taxon>Telluria group</taxon>
        <taxon>Massilia</taxon>
    </lineage>
</organism>
<keyword evidence="3" id="KW-0175">Coiled coil</keyword>
<sequence>MSEITAASQERSDGIGQINQAITQMDQMTQQNAALVEQAATASESMQDHARTVAQAIGVEFRHPAVDPTRTQCRQRVPRFLLGVRTNW</sequence>
<keyword evidence="1" id="KW-0488">Methylation</keyword>
<evidence type="ECO:0000313" key="4">
    <source>
        <dbReference type="EMBL" id="RJG14849.1"/>
    </source>
</evidence>
<dbReference type="GO" id="GO:0005886">
    <property type="term" value="C:plasma membrane"/>
    <property type="evidence" value="ECO:0007669"/>
    <property type="project" value="TreeGrafter"/>
</dbReference>
<dbReference type="Gene3D" id="1.10.287.950">
    <property type="entry name" value="Methyl-accepting chemotaxis protein"/>
    <property type="match status" value="1"/>
</dbReference>
<evidence type="ECO:0008006" key="6">
    <source>
        <dbReference type="Google" id="ProtNLM"/>
    </source>
</evidence>
<gene>
    <name evidence="4" type="ORF">D3872_16125</name>
</gene>
<dbReference type="Proteomes" id="UP000284006">
    <property type="component" value="Unassembled WGS sequence"/>
</dbReference>
<dbReference type="EMBL" id="QYUP01000124">
    <property type="protein sequence ID" value="RJG14849.1"/>
    <property type="molecule type" value="Genomic_DNA"/>
</dbReference>
<evidence type="ECO:0000256" key="2">
    <source>
        <dbReference type="ARBA" id="ARBA00029447"/>
    </source>
</evidence>
<dbReference type="PANTHER" id="PTHR43531">
    <property type="entry name" value="PROTEIN ICFG"/>
    <property type="match status" value="1"/>
</dbReference>
<reference evidence="4 5" key="1">
    <citation type="submission" date="2018-09" db="EMBL/GenBank/DDBJ databases">
        <authorList>
            <person name="Zhu H."/>
        </authorList>
    </citation>
    <scope>NUCLEOTIDE SEQUENCE [LARGE SCALE GENOMIC DNA]</scope>
    <source>
        <strain evidence="4 5">K1S02-61</strain>
    </source>
</reference>
<dbReference type="SUPFAM" id="SSF58104">
    <property type="entry name" value="Methyl-accepting chemotaxis protein (MCP) signaling domain"/>
    <property type="match status" value="1"/>
</dbReference>
<feature type="coiled-coil region" evidence="3">
    <location>
        <begin position="18"/>
        <end position="45"/>
    </location>
</feature>
<accession>A0A418XQQ7</accession>
<comment type="caution">
    <text evidence="4">The sequence shown here is derived from an EMBL/GenBank/DDBJ whole genome shotgun (WGS) entry which is preliminary data.</text>
</comment>
<dbReference type="InterPro" id="IPR051310">
    <property type="entry name" value="MCP_chemotaxis"/>
</dbReference>
<dbReference type="RefSeq" id="WP_119811829.1">
    <property type="nucleotide sequence ID" value="NZ_QYUP01000124.1"/>
</dbReference>
<protein>
    <recommendedName>
        <fullName evidence="6">Methyl-accepting transducer domain-containing protein</fullName>
    </recommendedName>
</protein>
<comment type="similarity">
    <text evidence="2">Belongs to the methyl-accepting chemotaxis (MCP) protein family.</text>
</comment>
<dbReference type="OrthoDB" id="9147953at2"/>
<dbReference type="GO" id="GO:0006935">
    <property type="term" value="P:chemotaxis"/>
    <property type="evidence" value="ECO:0007669"/>
    <property type="project" value="TreeGrafter"/>
</dbReference>
<dbReference type="AlphaFoldDB" id="A0A418XQQ7"/>
<name>A0A418XQQ7_9BURK</name>
<keyword evidence="5" id="KW-1185">Reference proteome</keyword>
<dbReference type="PANTHER" id="PTHR43531:SF14">
    <property type="entry name" value="METHYL-ACCEPTING CHEMOTAXIS PROTEIN I-RELATED"/>
    <property type="match status" value="1"/>
</dbReference>
<evidence type="ECO:0000256" key="3">
    <source>
        <dbReference type="SAM" id="Coils"/>
    </source>
</evidence>
<evidence type="ECO:0000313" key="5">
    <source>
        <dbReference type="Proteomes" id="UP000284006"/>
    </source>
</evidence>
<evidence type="ECO:0000256" key="1">
    <source>
        <dbReference type="ARBA" id="ARBA00022481"/>
    </source>
</evidence>
<proteinExistence type="inferred from homology"/>
<dbReference type="GO" id="GO:0004888">
    <property type="term" value="F:transmembrane signaling receptor activity"/>
    <property type="evidence" value="ECO:0007669"/>
    <property type="project" value="TreeGrafter"/>
</dbReference>